<accession>A0A6P6T853</accession>
<dbReference type="GO" id="GO:0016020">
    <property type="term" value="C:membrane"/>
    <property type="evidence" value="ECO:0007669"/>
    <property type="project" value="TreeGrafter"/>
</dbReference>
<protein>
    <submittedName>
        <fullName evidence="5">Uncharacterized protein isoform X3</fullName>
    </submittedName>
</protein>
<dbReference type="Gene3D" id="1.25.40.20">
    <property type="entry name" value="Ankyrin repeat-containing domain"/>
    <property type="match status" value="2"/>
</dbReference>
<reference evidence="5" key="2">
    <citation type="submission" date="2025-08" db="UniProtKB">
        <authorList>
            <consortium name="RefSeq"/>
        </authorList>
    </citation>
    <scope>IDENTIFICATION</scope>
    <source>
        <tissue evidence="5">Leaves</tissue>
    </source>
</reference>
<dbReference type="PANTHER" id="PTHR24177">
    <property type="entry name" value="CASKIN"/>
    <property type="match status" value="1"/>
</dbReference>
<feature type="transmembrane region" description="Helical" evidence="2">
    <location>
        <begin position="433"/>
        <end position="459"/>
    </location>
</feature>
<gene>
    <name evidence="5" type="primary">LOC113698488</name>
</gene>
<organism evidence="4 5">
    <name type="scientific">Coffea arabica</name>
    <name type="common">Arabian coffee</name>
    <dbReference type="NCBI Taxonomy" id="13443"/>
    <lineage>
        <taxon>Eukaryota</taxon>
        <taxon>Viridiplantae</taxon>
        <taxon>Streptophyta</taxon>
        <taxon>Embryophyta</taxon>
        <taxon>Tracheophyta</taxon>
        <taxon>Spermatophyta</taxon>
        <taxon>Magnoliopsida</taxon>
        <taxon>eudicotyledons</taxon>
        <taxon>Gunneridae</taxon>
        <taxon>Pentapetalae</taxon>
        <taxon>asterids</taxon>
        <taxon>lamiids</taxon>
        <taxon>Gentianales</taxon>
        <taxon>Rubiaceae</taxon>
        <taxon>Ixoroideae</taxon>
        <taxon>Gardenieae complex</taxon>
        <taxon>Bertiereae - Coffeeae clade</taxon>
        <taxon>Coffeeae</taxon>
        <taxon>Coffea</taxon>
    </lineage>
</organism>
<feature type="transmembrane region" description="Helical" evidence="2">
    <location>
        <begin position="517"/>
        <end position="541"/>
    </location>
</feature>
<dbReference type="InterPro" id="IPR002110">
    <property type="entry name" value="Ankyrin_rpt"/>
</dbReference>
<keyword evidence="1" id="KW-0040">ANK repeat</keyword>
<dbReference type="PROSITE" id="PS50088">
    <property type="entry name" value="ANK_REPEAT"/>
    <property type="match status" value="1"/>
</dbReference>
<dbReference type="Pfam" id="PF13962">
    <property type="entry name" value="PGG"/>
    <property type="match status" value="1"/>
</dbReference>
<dbReference type="RefSeq" id="XP_027074122.1">
    <property type="nucleotide sequence ID" value="XM_027218321.2"/>
</dbReference>
<proteinExistence type="predicted"/>
<name>A0A6P6T853_COFAR</name>
<dbReference type="PROSITE" id="PS50297">
    <property type="entry name" value="ANK_REP_REGION"/>
    <property type="match status" value="1"/>
</dbReference>
<keyword evidence="2" id="KW-1133">Transmembrane helix</keyword>
<feature type="transmembrane region" description="Helical" evidence="2">
    <location>
        <begin position="553"/>
        <end position="575"/>
    </location>
</feature>
<dbReference type="PANTHER" id="PTHR24177:SF343">
    <property type="entry name" value="PROTEIN ACCELERATED CELL DEATH 6-LIKE"/>
    <property type="match status" value="1"/>
</dbReference>
<dbReference type="SMART" id="SM00248">
    <property type="entry name" value="ANK"/>
    <property type="match status" value="6"/>
</dbReference>
<evidence type="ECO:0000256" key="1">
    <source>
        <dbReference type="PROSITE-ProRule" id="PRU00023"/>
    </source>
</evidence>
<keyword evidence="4" id="KW-1185">Reference proteome</keyword>
<sequence length="593" mass="67284">MASSRINADWSNRSAAYRAVLEGKKQSVETFRSFWREEGVKPLDKCGDTVLHFLAIYGNVAAFRLLLQDGLVTSENLKAKNVNGDTALHEAARFGHKDVAEIMLRTEKDLASERNKLGETPLFVAAACGKKEAFSLLEKHIGDCMMRRNDGCTILHAAVIGGCYSLAICILESYPDLAGKRNEKGKTALHLLAEKPESFRSGSAYTLKDLGRKSLIPLHILRTIIYSCFPWLKEIDDAKQSHAVALMLAERLIRAEDWSHYVHAEDKDLEVSQFGMISSEKKNRLPDPLIQATRLGIIEVVQEILSVHPEAAYTFDGKGRNILQIAVEERKWFLYDYLMTSGTHMDRMLSAIDYEGNSIIHLAARLEPPPSPSTPPAVVPQMMWEVLWFKRVQYDAFPYLWQLQNSDGKTAKQVFETNHASLRENAERTVRDLANTVLIVSVLIGTINFAAIFTVPGGFDQTTGEPIFLKNRRWEFGLLMFYLAGGLFSSLFTMGTLLVIIFLRFETEDFYVSLPCYYVMDMIAIFYSAVFTIVACCQALIVQKVVITDFRPFVVFFFIYVLVALVLMETSYRMFDYVYYLIRYSLSYRGQES</sequence>
<feature type="transmembrane region" description="Helical" evidence="2">
    <location>
        <begin position="479"/>
        <end position="505"/>
    </location>
</feature>
<dbReference type="InterPro" id="IPR026961">
    <property type="entry name" value="PGG_dom"/>
</dbReference>
<reference evidence="4" key="1">
    <citation type="journal article" date="2025" name="Foods">
        <title>Unveiling the Microbial Signatures of Arabica Coffee Cherries: Insights into Ripeness Specific Diversity, Functional Traits, and Implications for Quality and Safety.</title>
        <authorList>
            <consortium name="RefSeq"/>
            <person name="Tenea G.N."/>
            <person name="Cifuentes V."/>
            <person name="Reyes P."/>
            <person name="Cevallos-Vallejos M."/>
        </authorList>
    </citation>
    <scope>NUCLEOTIDE SEQUENCE [LARGE SCALE GENOMIC DNA]</scope>
</reference>
<dbReference type="SUPFAM" id="SSF48403">
    <property type="entry name" value="Ankyrin repeat"/>
    <property type="match status" value="2"/>
</dbReference>
<evidence type="ECO:0000313" key="5">
    <source>
        <dbReference type="RefSeq" id="XP_027074122.1"/>
    </source>
</evidence>
<dbReference type="InterPro" id="IPR036770">
    <property type="entry name" value="Ankyrin_rpt-contain_sf"/>
</dbReference>
<dbReference type="Pfam" id="PF12796">
    <property type="entry name" value="Ank_2"/>
    <property type="match status" value="2"/>
</dbReference>
<keyword evidence="2" id="KW-0472">Membrane</keyword>
<feature type="repeat" description="ANK" evidence="1">
    <location>
        <begin position="83"/>
        <end position="115"/>
    </location>
</feature>
<dbReference type="GeneID" id="113698488"/>
<dbReference type="AlphaFoldDB" id="A0A6P6T853"/>
<keyword evidence="2" id="KW-0812">Transmembrane</keyword>
<feature type="domain" description="PGG" evidence="3">
    <location>
        <begin position="430"/>
        <end position="541"/>
    </location>
</feature>
<evidence type="ECO:0000256" key="2">
    <source>
        <dbReference type="SAM" id="Phobius"/>
    </source>
</evidence>
<evidence type="ECO:0000259" key="3">
    <source>
        <dbReference type="Pfam" id="PF13962"/>
    </source>
</evidence>
<evidence type="ECO:0000313" key="4">
    <source>
        <dbReference type="Proteomes" id="UP001652660"/>
    </source>
</evidence>
<dbReference type="Proteomes" id="UP001652660">
    <property type="component" value="Chromosome 7c"/>
</dbReference>